<protein>
    <submittedName>
        <fullName evidence="1">Uncharacterized protein</fullName>
    </submittedName>
</protein>
<dbReference type="AlphaFoldDB" id="A0A0A8ZYA0"/>
<evidence type="ECO:0000313" key="1">
    <source>
        <dbReference type="EMBL" id="JAD41730.1"/>
    </source>
</evidence>
<reference evidence="1" key="2">
    <citation type="journal article" date="2015" name="Data Brief">
        <title>Shoot transcriptome of the giant reed, Arundo donax.</title>
        <authorList>
            <person name="Barrero R.A."/>
            <person name="Guerrero F.D."/>
            <person name="Moolhuijzen P."/>
            <person name="Goolsby J.A."/>
            <person name="Tidwell J."/>
            <person name="Bellgard S.E."/>
            <person name="Bellgard M.I."/>
        </authorList>
    </citation>
    <scope>NUCLEOTIDE SEQUENCE</scope>
    <source>
        <tissue evidence="1">Shoot tissue taken approximately 20 cm above the soil surface</tissue>
    </source>
</reference>
<dbReference type="EMBL" id="GBRH01256165">
    <property type="protein sequence ID" value="JAD41730.1"/>
    <property type="molecule type" value="Transcribed_RNA"/>
</dbReference>
<organism evidence="1">
    <name type="scientific">Arundo donax</name>
    <name type="common">Giant reed</name>
    <name type="synonym">Donax arundinaceus</name>
    <dbReference type="NCBI Taxonomy" id="35708"/>
    <lineage>
        <taxon>Eukaryota</taxon>
        <taxon>Viridiplantae</taxon>
        <taxon>Streptophyta</taxon>
        <taxon>Embryophyta</taxon>
        <taxon>Tracheophyta</taxon>
        <taxon>Spermatophyta</taxon>
        <taxon>Magnoliopsida</taxon>
        <taxon>Liliopsida</taxon>
        <taxon>Poales</taxon>
        <taxon>Poaceae</taxon>
        <taxon>PACMAD clade</taxon>
        <taxon>Arundinoideae</taxon>
        <taxon>Arundineae</taxon>
        <taxon>Arundo</taxon>
    </lineage>
</organism>
<accession>A0A0A8ZYA0</accession>
<sequence>MNLKILTKILAERLQQLILRLIHYIQYGFIKSRAIQDCLA</sequence>
<proteinExistence type="predicted"/>
<name>A0A0A8ZYA0_ARUDO</name>
<reference evidence="1" key="1">
    <citation type="submission" date="2014-09" db="EMBL/GenBank/DDBJ databases">
        <authorList>
            <person name="Magalhaes I.L.F."/>
            <person name="Oliveira U."/>
            <person name="Santos F.R."/>
            <person name="Vidigal T.H.D.A."/>
            <person name="Brescovit A.D."/>
            <person name="Santos A.J."/>
        </authorList>
    </citation>
    <scope>NUCLEOTIDE SEQUENCE</scope>
    <source>
        <tissue evidence="1">Shoot tissue taken approximately 20 cm above the soil surface</tissue>
    </source>
</reference>